<gene>
    <name evidence="1" type="ORF">HMPREF1978_00454</name>
</gene>
<protein>
    <submittedName>
        <fullName evidence="1">Uncharacterized protein</fullName>
    </submittedName>
</protein>
<proteinExistence type="predicted"/>
<reference evidence="1 2" key="1">
    <citation type="submission" date="2013-08" db="EMBL/GenBank/DDBJ databases">
        <authorList>
            <person name="Weinstock G."/>
            <person name="Sodergren E."/>
            <person name="Wylie T."/>
            <person name="Fulton L."/>
            <person name="Fulton R."/>
            <person name="Fronick C."/>
            <person name="O'Laughlin M."/>
            <person name="Godfrey J."/>
            <person name="Miner T."/>
            <person name="Herter B."/>
            <person name="Appelbaum E."/>
            <person name="Cordes M."/>
            <person name="Lek S."/>
            <person name="Wollam A."/>
            <person name="Pepin K.H."/>
            <person name="Palsikar V.B."/>
            <person name="Mitreva M."/>
            <person name="Wilson R.K."/>
        </authorList>
    </citation>
    <scope>NUCLEOTIDE SEQUENCE [LARGE SCALE GENOMIC DNA]</scope>
    <source>
        <strain evidence="1 2">F0530</strain>
    </source>
</reference>
<accession>U1Q618</accession>
<dbReference type="AlphaFoldDB" id="U1Q618"/>
<evidence type="ECO:0000313" key="1">
    <source>
        <dbReference type="EMBL" id="ERH17614.1"/>
    </source>
</evidence>
<comment type="caution">
    <text evidence="1">The sequence shown here is derived from an EMBL/GenBank/DDBJ whole genome shotgun (WGS) entry which is preliminary data.</text>
</comment>
<name>U1Q618_9ACTO</name>
<evidence type="ECO:0000313" key="2">
    <source>
        <dbReference type="Proteomes" id="UP000016481"/>
    </source>
</evidence>
<dbReference type="Proteomes" id="UP000016481">
    <property type="component" value="Unassembled WGS sequence"/>
</dbReference>
<sequence>MTDSSIADHTLVCSINKVKDGCGMLFYSIPQPSFSLVNQALLLKHELGSRLNAQLD</sequence>
<dbReference type="HOGENOM" id="CLU_3003582_0_0_11"/>
<dbReference type="EMBL" id="AWSC01000014">
    <property type="protein sequence ID" value="ERH17614.1"/>
    <property type="molecule type" value="Genomic_DNA"/>
</dbReference>
<organism evidence="1 2">
    <name type="scientific">Actinomyces graevenitzii F0530</name>
    <dbReference type="NCBI Taxonomy" id="1321817"/>
    <lineage>
        <taxon>Bacteria</taxon>
        <taxon>Bacillati</taxon>
        <taxon>Actinomycetota</taxon>
        <taxon>Actinomycetes</taxon>
        <taxon>Actinomycetales</taxon>
        <taxon>Actinomycetaceae</taxon>
        <taxon>Actinomyces</taxon>
    </lineage>
</organism>